<organism evidence="5 6">
    <name type="scientific">Arachis duranensis</name>
    <name type="common">Wild peanut</name>
    <dbReference type="NCBI Taxonomy" id="130453"/>
    <lineage>
        <taxon>Eukaryota</taxon>
        <taxon>Viridiplantae</taxon>
        <taxon>Streptophyta</taxon>
        <taxon>Embryophyta</taxon>
        <taxon>Tracheophyta</taxon>
        <taxon>Spermatophyta</taxon>
        <taxon>Magnoliopsida</taxon>
        <taxon>eudicotyledons</taxon>
        <taxon>Gunneridae</taxon>
        <taxon>Pentapetalae</taxon>
        <taxon>rosids</taxon>
        <taxon>fabids</taxon>
        <taxon>Fabales</taxon>
        <taxon>Fabaceae</taxon>
        <taxon>Papilionoideae</taxon>
        <taxon>50 kb inversion clade</taxon>
        <taxon>dalbergioids sensu lato</taxon>
        <taxon>Dalbergieae</taxon>
        <taxon>Pterocarpus clade</taxon>
        <taxon>Arachis</taxon>
    </lineage>
</organism>
<dbReference type="SUPFAM" id="SSF48452">
    <property type="entry name" value="TPR-like"/>
    <property type="match status" value="1"/>
</dbReference>
<gene>
    <name evidence="6 7 8 9 10 11 12" type="primary">LOC107465928</name>
</gene>
<sequence length="215" mass="24948">MRNLEIQMGQLAQRMEKSTNFFSSDTIPNPQEECKAIYLRNGKVVREEKEETKESSDKQGKEATEDIIQQEEHVTPTILFVDRKYEEALFQYELALQVALNMSSSVEVRLICHANRAACYQKLGKYDSTVKECTQALELNPAYIIKALARRGEAHDKLEHFEEAIADMKRILEIDPSNDQARKGICRLEPLAAEKREKMKEEMMDKFFVVFIFVF</sequence>
<name>A0A6P5ME29_ARADU</name>
<evidence type="ECO:0000313" key="12">
    <source>
        <dbReference type="RefSeq" id="XP_052115965.1"/>
    </source>
</evidence>
<reference evidence="5" key="1">
    <citation type="journal article" date="2016" name="Nat. Genet.">
        <title>The genome sequences of Arachis duranensis and Arachis ipaensis, the diploid ancestors of cultivated peanut.</title>
        <authorList>
            <person name="Bertioli D.J."/>
            <person name="Cannon S.B."/>
            <person name="Froenicke L."/>
            <person name="Huang G."/>
            <person name="Farmer A.D."/>
            <person name="Cannon E.K."/>
            <person name="Liu X."/>
            <person name="Gao D."/>
            <person name="Clevenger J."/>
            <person name="Dash S."/>
            <person name="Ren L."/>
            <person name="Moretzsohn M.C."/>
            <person name="Shirasawa K."/>
            <person name="Huang W."/>
            <person name="Vidigal B."/>
            <person name="Abernathy B."/>
            <person name="Chu Y."/>
            <person name="Niederhuth C.E."/>
            <person name="Umale P."/>
            <person name="Araujo A.C."/>
            <person name="Kozik A."/>
            <person name="Kim K.D."/>
            <person name="Burow M.D."/>
            <person name="Varshney R.K."/>
            <person name="Wang X."/>
            <person name="Zhang X."/>
            <person name="Barkley N."/>
            <person name="Guimaraes P.M."/>
            <person name="Isobe S."/>
            <person name="Guo B."/>
            <person name="Liao B."/>
            <person name="Stalker H.T."/>
            <person name="Schmitz R.J."/>
            <person name="Scheffler B.E."/>
            <person name="Leal-Bertioli S.C."/>
            <person name="Xun X."/>
            <person name="Jackson S.A."/>
            <person name="Michelmore R."/>
            <person name="Ozias-Akins P."/>
        </authorList>
    </citation>
    <scope>NUCLEOTIDE SEQUENCE [LARGE SCALE GENOMIC DNA]</scope>
    <source>
        <strain evidence="5">cv. V14167</strain>
    </source>
</reference>
<evidence type="ECO:0000256" key="2">
    <source>
        <dbReference type="ARBA" id="ARBA00022803"/>
    </source>
</evidence>
<dbReference type="PROSITE" id="PS50005">
    <property type="entry name" value="TPR"/>
    <property type="match status" value="1"/>
</dbReference>
<dbReference type="RefSeq" id="XP_052115965.1">
    <property type="nucleotide sequence ID" value="XM_052260005.1"/>
</dbReference>
<keyword evidence="5" id="KW-1185">Reference proteome</keyword>
<dbReference type="RefSeq" id="XP_020982725.1">
    <property type="nucleotide sequence ID" value="XM_021127066.2"/>
</dbReference>
<dbReference type="Gene3D" id="1.25.40.10">
    <property type="entry name" value="Tetratricopeptide repeat domain"/>
    <property type="match status" value="1"/>
</dbReference>
<dbReference type="SMART" id="SM00028">
    <property type="entry name" value="TPR"/>
    <property type="match status" value="2"/>
</dbReference>
<feature type="repeat" description="TPR" evidence="3">
    <location>
        <begin position="145"/>
        <end position="178"/>
    </location>
</feature>
<evidence type="ECO:0000313" key="9">
    <source>
        <dbReference type="RefSeq" id="XP_052115954.1"/>
    </source>
</evidence>
<dbReference type="RefSeq" id="XP_052115952.1">
    <property type="nucleotide sequence ID" value="XM_052259992.1"/>
</dbReference>
<evidence type="ECO:0000313" key="8">
    <source>
        <dbReference type="RefSeq" id="XP_052115952.1"/>
    </source>
</evidence>
<dbReference type="SMR" id="A0A6P5ME29"/>
<feature type="region of interest" description="Disordered" evidence="4">
    <location>
        <begin position="47"/>
        <end position="68"/>
    </location>
</feature>
<evidence type="ECO:0000313" key="10">
    <source>
        <dbReference type="RefSeq" id="XP_052115958.1"/>
    </source>
</evidence>
<dbReference type="Pfam" id="PF00515">
    <property type="entry name" value="TPR_1"/>
    <property type="match status" value="1"/>
</dbReference>
<reference evidence="6 7" key="2">
    <citation type="submission" date="2025-04" db="UniProtKB">
        <authorList>
            <consortium name="RefSeq"/>
        </authorList>
    </citation>
    <scope>IDENTIFICATION</scope>
    <source>
        <tissue evidence="6 7">Whole plant</tissue>
    </source>
</reference>
<dbReference type="RefSeq" id="XP_052115962.1">
    <property type="nucleotide sequence ID" value="XM_052260002.1"/>
</dbReference>
<evidence type="ECO:0000256" key="1">
    <source>
        <dbReference type="ARBA" id="ARBA00022737"/>
    </source>
</evidence>
<dbReference type="Pfam" id="PF07719">
    <property type="entry name" value="TPR_2"/>
    <property type="match status" value="1"/>
</dbReference>
<dbReference type="InterPro" id="IPR019734">
    <property type="entry name" value="TPR_rpt"/>
</dbReference>
<dbReference type="InterPro" id="IPR013105">
    <property type="entry name" value="TPR_2"/>
</dbReference>
<keyword evidence="2 3" id="KW-0802">TPR repeat</keyword>
<dbReference type="GeneID" id="107465928"/>
<proteinExistence type="predicted"/>
<evidence type="ECO:0000256" key="4">
    <source>
        <dbReference type="SAM" id="MobiDB-lite"/>
    </source>
</evidence>
<accession>A0A6P5ME29</accession>
<dbReference type="RefSeq" id="XP_052115954.1">
    <property type="nucleotide sequence ID" value="XM_052259994.1"/>
</dbReference>
<evidence type="ECO:0000313" key="6">
    <source>
        <dbReference type="RefSeq" id="XP_020982699.1"/>
    </source>
</evidence>
<evidence type="ECO:0000313" key="5">
    <source>
        <dbReference type="Proteomes" id="UP000515211"/>
    </source>
</evidence>
<keyword evidence="1" id="KW-0677">Repeat</keyword>
<evidence type="ECO:0000256" key="3">
    <source>
        <dbReference type="PROSITE-ProRule" id="PRU00339"/>
    </source>
</evidence>
<dbReference type="RefSeq" id="XP_020982699.1">
    <property type="nucleotide sequence ID" value="XM_021127040.2"/>
</dbReference>
<evidence type="ECO:0000313" key="11">
    <source>
        <dbReference type="RefSeq" id="XP_052115962.1"/>
    </source>
</evidence>
<dbReference type="AlphaFoldDB" id="A0A6P5ME29"/>
<dbReference type="PANTHER" id="PTHR46014:SF1">
    <property type="entry name" value="TETRATRICOPEPTIDE REPEAT PROTEIN 1"/>
    <property type="match status" value="1"/>
</dbReference>
<dbReference type="InterPro" id="IPR052769">
    <property type="entry name" value="TPR_domain_protein"/>
</dbReference>
<dbReference type="Proteomes" id="UP000515211">
    <property type="component" value="Chromosome 1"/>
</dbReference>
<evidence type="ECO:0000313" key="7">
    <source>
        <dbReference type="RefSeq" id="XP_020982725.1"/>
    </source>
</evidence>
<dbReference type="RefSeq" id="XP_052115958.1">
    <property type="nucleotide sequence ID" value="XM_052259998.1"/>
</dbReference>
<dbReference type="KEGG" id="adu:107465928"/>
<dbReference type="InterPro" id="IPR011990">
    <property type="entry name" value="TPR-like_helical_dom_sf"/>
</dbReference>
<protein>
    <submittedName>
        <fullName evidence="6 7">Uncharacterized protein LOC107465928</fullName>
    </submittedName>
</protein>
<dbReference type="PANTHER" id="PTHR46014">
    <property type="entry name" value="TETRATRICOPEPTIDE REPEAT PROTEIN 1"/>
    <property type="match status" value="1"/>
</dbReference>